<accession>S7I8B9</accession>
<dbReference type="PROSITE" id="PS50111">
    <property type="entry name" value="CHEMOTAXIS_TRANSDUC_2"/>
    <property type="match status" value="1"/>
</dbReference>
<keyword evidence="6 8" id="KW-0807">Transducer</keyword>
<organism evidence="12 13">
    <name type="scientific">Vibrio fluvialis PG41</name>
    <dbReference type="NCBI Taxonomy" id="1336752"/>
    <lineage>
        <taxon>Bacteria</taxon>
        <taxon>Pseudomonadati</taxon>
        <taxon>Pseudomonadota</taxon>
        <taxon>Gammaproteobacteria</taxon>
        <taxon>Vibrionales</taxon>
        <taxon>Vibrionaceae</taxon>
        <taxon>Vibrio</taxon>
    </lineage>
</organism>
<evidence type="ECO:0000256" key="8">
    <source>
        <dbReference type="PROSITE-ProRule" id="PRU00284"/>
    </source>
</evidence>
<dbReference type="SMART" id="SM00283">
    <property type="entry name" value="MA"/>
    <property type="match status" value="1"/>
</dbReference>
<keyword evidence="5 9" id="KW-0472">Membrane</keyword>
<dbReference type="Gene3D" id="1.10.287.950">
    <property type="entry name" value="Methyl-accepting chemotaxis protein"/>
    <property type="match status" value="1"/>
</dbReference>
<feature type="transmembrane region" description="Helical" evidence="9">
    <location>
        <begin position="199"/>
        <end position="220"/>
    </location>
</feature>
<dbReference type="GO" id="GO:0007165">
    <property type="term" value="P:signal transduction"/>
    <property type="evidence" value="ECO:0007669"/>
    <property type="project" value="UniProtKB-KW"/>
</dbReference>
<dbReference type="SMART" id="SM01049">
    <property type="entry name" value="Cache_2"/>
    <property type="match status" value="1"/>
</dbReference>
<comment type="subcellular location">
    <subcellularLocation>
        <location evidence="1">Cell membrane</location>
        <topology evidence="1">Multi-pass membrane protein</topology>
    </subcellularLocation>
</comment>
<dbReference type="Proteomes" id="UP000014854">
    <property type="component" value="Unassembled WGS sequence"/>
</dbReference>
<dbReference type="AlphaFoldDB" id="S7I8B9"/>
<dbReference type="PANTHER" id="PTHR32089:SF119">
    <property type="entry name" value="METHYL-ACCEPTING CHEMOTAXIS PROTEIN CTPL"/>
    <property type="match status" value="1"/>
</dbReference>
<dbReference type="Pfam" id="PF00015">
    <property type="entry name" value="MCPsignal"/>
    <property type="match status" value="1"/>
</dbReference>
<dbReference type="GO" id="GO:0005886">
    <property type="term" value="C:plasma membrane"/>
    <property type="evidence" value="ECO:0007669"/>
    <property type="project" value="UniProtKB-SubCell"/>
</dbReference>
<evidence type="ECO:0000256" key="5">
    <source>
        <dbReference type="ARBA" id="ARBA00023136"/>
    </source>
</evidence>
<dbReference type="InterPro" id="IPR033480">
    <property type="entry name" value="sCache_2"/>
</dbReference>
<dbReference type="Pfam" id="PF17200">
    <property type="entry name" value="sCache_2"/>
    <property type="match status" value="1"/>
</dbReference>
<evidence type="ECO:0000256" key="1">
    <source>
        <dbReference type="ARBA" id="ARBA00004651"/>
    </source>
</evidence>
<evidence type="ECO:0000256" key="2">
    <source>
        <dbReference type="ARBA" id="ARBA00022475"/>
    </source>
</evidence>
<reference evidence="12 13" key="1">
    <citation type="journal article" date="2013" name="Gut Pathog.">
        <title>Evidence of a new metabolic capacity in an emerging diarrheal pathogen: lessons from the draft genomes of Vibrio fluvialis strains PG41 and I21563.</title>
        <authorList>
            <person name="Khatri I."/>
            <person name="Mahajan S."/>
            <person name="Dureja C."/>
            <person name="Subramanian S."/>
            <person name="Raychaudhuri S."/>
        </authorList>
    </citation>
    <scope>NUCLEOTIDE SEQUENCE [LARGE SCALE GENOMIC DNA]</scope>
    <source>
        <strain evidence="12 13">PG41</strain>
    </source>
</reference>
<feature type="domain" description="Methyl-accepting transducer" evidence="10">
    <location>
        <begin position="281"/>
        <end position="517"/>
    </location>
</feature>
<sequence>MNMSIRHRLYILSFLPVLIVSVALMFEAMTEAKSMSADQISNAHKSMLEMKQTELRSYLEIADSVLLPLKQAQAPREEVISLLRNIKFDGSGYLFGYDTKGVRLLLGQSETGIGENFYSMQDARENYFIQELIKNAKEDKFTTYYFPKPGSTTPIGKLSYSIYLPEWDLVIGAGFYIDDVEQQLVDMDNRATDRLEESLWTLISISAVVTLIVIVMSYFMNRSIMRPLELFSHSIRSFASGDADLTARMESFKAPEFNNLSKDFNTFVDSLQVLIKQVRTVSQQVVEESVAMNQRASESAQLSSGQQKETEQVATAMTEMTTTAEEISNNASQAAESARTADDNVNVAHKVVVATANSVSGLSEEIAQASIVISRLEGDVKNIASSLDVIQEIAEQTNLLALNAAIEAARAGDQGRGFAVVADEVRKLASRTQDSTGEIHDMIQRLKAASDDAVDVMGRSQKRSVDTVSQANSATDALQLIRDSVQNILDMNALIATATSQQSVVGQEISQRVVVISEQSERSAKLAEDNRDGSQNLDYRVKELYQLVARFKA</sequence>
<dbReference type="PATRIC" id="fig|1336752.4.peg.1064"/>
<name>S7I8B9_VIBFL</name>
<evidence type="ECO:0000256" key="4">
    <source>
        <dbReference type="ARBA" id="ARBA00022989"/>
    </source>
</evidence>
<dbReference type="PROSITE" id="PS50885">
    <property type="entry name" value="HAMP"/>
    <property type="match status" value="1"/>
</dbReference>
<comment type="similarity">
    <text evidence="7">Belongs to the methyl-accepting chemotaxis (MCP) protein family.</text>
</comment>
<keyword evidence="4 9" id="KW-1133">Transmembrane helix</keyword>
<keyword evidence="2" id="KW-1003">Cell membrane</keyword>
<gene>
    <name evidence="12" type="ORF">L910_3015</name>
</gene>
<dbReference type="InterPro" id="IPR003660">
    <property type="entry name" value="HAMP_dom"/>
</dbReference>
<dbReference type="EMBL" id="ASXS01000003">
    <property type="protein sequence ID" value="EPP24187.1"/>
    <property type="molecule type" value="Genomic_DNA"/>
</dbReference>
<dbReference type="FunFam" id="1.10.287.950:FF:000001">
    <property type="entry name" value="Methyl-accepting chemotaxis sensory transducer"/>
    <property type="match status" value="1"/>
</dbReference>
<evidence type="ECO:0000256" key="7">
    <source>
        <dbReference type="ARBA" id="ARBA00029447"/>
    </source>
</evidence>
<comment type="caution">
    <text evidence="12">The sequence shown here is derived from an EMBL/GenBank/DDBJ whole genome shotgun (WGS) entry which is preliminary data.</text>
</comment>
<dbReference type="SMART" id="SM00304">
    <property type="entry name" value="HAMP"/>
    <property type="match status" value="1"/>
</dbReference>
<dbReference type="Pfam" id="PF00672">
    <property type="entry name" value="HAMP"/>
    <property type="match status" value="1"/>
</dbReference>
<dbReference type="RefSeq" id="WP_020328517.1">
    <property type="nucleotide sequence ID" value="NZ_ASXS01000003.1"/>
</dbReference>
<dbReference type="PANTHER" id="PTHR32089">
    <property type="entry name" value="METHYL-ACCEPTING CHEMOTAXIS PROTEIN MCPB"/>
    <property type="match status" value="1"/>
</dbReference>
<keyword evidence="3 9" id="KW-0812">Transmembrane</keyword>
<proteinExistence type="inferred from homology"/>
<evidence type="ECO:0000313" key="13">
    <source>
        <dbReference type="Proteomes" id="UP000014854"/>
    </source>
</evidence>
<dbReference type="CDD" id="cd11386">
    <property type="entry name" value="MCP_signal"/>
    <property type="match status" value="1"/>
</dbReference>
<evidence type="ECO:0000259" key="10">
    <source>
        <dbReference type="PROSITE" id="PS50111"/>
    </source>
</evidence>
<dbReference type="CDD" id="cd06225">
    <property type="entry name" value="HAMP"/>
    <property type="match status" value="1"/>
</dbReference>
<dbReference type="InterPro" id="IPR004089">
    <property type="entry name" value="MCPsignal_dom"/>
</dbReference>
<dbReference type="Gene3D" id="3.30.450.20">
    <property type="entry name" value="PAS domain"/>
    <property type="match status" value="1"/>
</dbReference>
<evidence type="ECO:0000259" key="11">
    <source>
        <dbReference type="PROSITE" id="PS50885"/>
    </source>
</evidence>
<feature type="domain" description="HAMP" evidence="11">
    <location>
        <begin position="222"/>
        <end position="276"/>
    </location>
</feature>
<evidence type="ECO:0000256" key="6">
    <source>
        <dbReference type="ARBA" id="ARBA00023224"/>
    </source>
</evidence>
<dbReference type="SUPFAM" id="SSF58104">
    <property type="entry name" value="Methyl-accepting chemotaxis protein (MCP) signaling domain"/>
    <property type="match status" value="1"/>
</dbReference>
<evidence type="ECO:0000256" key="3">
    <source>
        <dbReference type="ARBA" id="ARBA00022692"/>
    </source>
</evidence>
<protein>
    <submittedName>
        <fullName evidence="12">Methyl-accepting chemotaxis protein</fullName>
    </submittedName>
</protein>
<dbReference type="GO" id="GO:0006935">
    <property type="term" value="P:chemotaxis"/>
    <property type="evidence" value="ECO:0007669"/>
    <property type="project" value="UniProtKB-ARBA"/>
</dbReference>
<evidence type="ECO:0000256" key="9">
    <source>
        <dbReference type="SAM" id="Phobius"/>
    </source>
</evidence>
<evidence type="ECO:0000313" key="12">
    <source>
        <dbReference type="EMBL" id="EPP24187.1"/>
    </source>
</evidence>